<sequence>MGTQNNLGIWMDHSAAHLINLKDKMKTINSKFDFDVQDEAIRKNENLMHNKRQQMQEAFYKDISAEILNYDHVLLFGPTNARVELHNFLEKDSHFKDIKVDVKASDKMTDNQKEAFVREHFEK</sequence>
<accession>A0A2Z4GHE4</accession>
<dbReference type="SUPFAM" id="SSF53137">
    <property type="entry name" value="Translational machinery components"/>
    <property type="match status" value="1"/>
</dbReference>
<dbReference type="AlphaFoldDB" id="A0A2Z4GHE4"/>
<gene>
    <name evidence="1" type="ORF">DJ013_00655</name>
</gene>
<keyword evidence="2" id="KW-1185">Reference proteome</keyword>
<evidence type="ECO:0000313" key="2">
    <source>
        <dbReference type="Proteomes" id="UP000249873"/>
    </source>
</evidence>
<proteinExistence type="predicted"/>
<evidence type="ECO:0000313" key="1">
    <source>
        <dbReference type="EMBL" id="AWW00741.1"/>
    </source>
</evidence>
<protein>
    <submittedName>
        <fullName evidence="1">Uncharacterized protein</fullName>
    </submittedName>
</protein>
<dbReference type="KEGG" id="als:DJ013_00655"/>
<dbReference type="Gene3D" id="3.30.420.60">
    <property type="entry name" value="eRF1 domain 2"/>
    <property type="match status" value="1"/>
</dbReference>
<dbReference type="OrthoDB" id="1122364at2"/>
<dbReference type="EMBL" id="CP029480">
    <property type="protein sequence ID" value="AWW00741.1"/>
    <property type="molecule type" value="Genomic_DNA"/>
</dbReference>
<dbReference type="InterPro" id="IPR042226">
    <property type="entry name" value="eFR1_2_sf"/>
</dbReference>
<dbReference type="Proteomes" id="UP000249873">
    <property type="component" value="Chromosome"/>
</dbReference>
<reference evidence="1 2" key="1">
    <citation type="submission" date="2018-05" db="EMBL/GenBank/DDBJ databases">
        <title>Complete genome sequence of Arcticibacterium luteifluviistationis SM1504T, a cytophagaceae bacterium isolated from Arctic surface seawater.</title>
        <authorList>
            <person name="Li Y."/>
            <person name="Qin Q.-L."/>
        </authorList>
    </citation>
    <scope>NUCLEOTIDE SEQUENCE [LARGE SCALE GENOMIC DNA]</scope>
    <source>
        <strain evidence="1 2">SM1504</strain>
    </source>
</reference>
<organism evidence="1 2">
    <name type="scientific">Arcticibacterium luteifluviistationis</name>
    <dbReference type="NCBI Taxonomy" id="1784714"/>
    <lineage>
        <taxon>Bacteria</taxon>
        <taxon>Pseudomonadati</taxon>
        <taxon>Bacteroidota</taxon>
        <taxon>Cytophagia</taxon>
        <taxon>Cytophagales</taxon>
        <taxon>Leadbetterellaceae</taxon>
        <taxon>Arcticibacterium</taxon>
    </lineage>
</organism>
<name>A0A2Z4GHE4_9BACT</name>